<feature type="domain" description="Phosphatidic acid phosphatase type 2/haloperoxidase" evidence="3">
    <location>
        <begin position="108"/>
        <end position="199"/>
    </location>
</feature>
<keyword evidence="2" id="KW-0472">Membrane</keyword>
<gene>
    <name evidence="4" type="ORF">G5C65_24595</name>
</gene>
<evidence type="ECO:0000256" key="1">
    <source>
        <dbReference type="SAM" id="MobiDB-lite"/>
    </source>
</evidence>
<keyword evidence="2" id="KW-1133">Transmembrane helix</keyword>
<feature type="transmembrane region" description="Helical" evidence="2">
    <location>
        <begin position="182"/>
        <end position="203"/>
    </location>
</feature>
<comment type="caution">
    <text evidence="4">The sequence shown here is derived from an EMBL/GenBank/DDBJ whole genome shotgun (WGS) entry which is preliminary data.</text>
</comment>
<dbReference type="Pfam" id="PF01569">
    <property type="entry name" value="PAP2"/>
    <property type="match status" value="1"/>
</dbReference>
<feature type="compositionally biased region" description="Low complexity" evidence="1">
    <location>
        <begin position="212"/>
        <end position="230"/>
    </location>
</feature>
<sequence length="230" mass="23375">MWWAALPLLGCALAVWQVLGDGPLRRADERLGDALRAAAPPAWCAEPLADLGNAAVALPVLLAALLYALAAARFRRAPGFAGAGGTGIPLGPALCCAVAMALVPAVVSALKAWTDRPGPLGGTGYFPSGHAATAAVAFGCAVLLLQVAGARAARAWWTAAALLTALNGLGLVWRGYHWPLDVLASWCLSALLVAAAAWGITAFRRSAPPPRASRAPGRPGRSESPGRPGG</sequence>
<evidence type="ECO:0000259" key="3">
    <source>
        <dbReference type="Pfam" id="PF01569"/>
    </source>
</evidence>
<proteinExistence type="predicted"/>
<evidence type="ECO:0000313" key="4">
    <source>
        <dbReference type="EMBL" id="NGO71470.1"/>
    </source>
</evidence>
<dbReference type="InterPro" id="IPR000326">
    <property type="entry name" value="PAP2/HPO"/>
</dbReference>
<organism evidence="4 5">
    <name type="scientific">Streptomyces boncukensis</name>
    <dbReference type="NCBI Taxonomy" id="2711219"/>
    <lineage>
        <taxon>Bacteria</taxon>
        <taxon>Bacillati</taxon>
        <taxon>Actinomycetota</taxon>
        <taxon>Actinomycetes</taxon>
        <taxon>Kitasatosporales</taxon>
        <taxon>Streptomycetaceae</taxon>
        <taxon>Streptomyces</taxon>
    </lineage>
</organism>
<feature type="transmembrane region" description="Helical" evidence="2">
    <location>
        <begin position="90"/>
        <end position="110"/>
    </location>
</feature>
<keyword evidence="2" id="KW-0812">Transmembrane</keyword>
<dbReference type="InterPro" id="IPR036938">
    <property type="entry name" value="PAP2/HPO_sf"/>
</dbReference>
<feature type="region of interest" description="Disordered" evidence="1">
    <location>
        <begin position="207"/>
        <end position="230"/>
    </location>
</feature>
<accession>A0A6G4X3K8</accession>
<dbReference type="SUPFAM" id="SSF48317">
    <property type="entry name" value="Acid phosphatase/Vanadium-dependent haloperoxidase"/>
    <property type="match status" value="1"/>
</dbReference>
<evidence type="ECO:0000313" key="5">
    <source>
        <dbReference type="Proteomes" id="UP000477722"/>
    </source>
</evidence>
<dbReference type="Gene3D" id="1.20.144.10">
    <property type="entry name" value="Phosphatidic acid phosphatase type 2/haloperoxidase"/>
    <property type="match status" value="1"/>
</dbReference>
<feature type="transmembrane region" description="Helical" evidence="2">
    <location>
        <begin position="130"/>
        <end position="148"/>
    </location>
</feature>
<name>A0A6G4X3K8_9ACTN</name>
<keyword evidence="5" id="KW-1185">Reference proteome</keyword>
<dbReference type="EMBL" id="JAAKZZ010000307">
    <property type="protein sequence ID" value="NGO71470.1"/>
    <property type="molecule type" value="Genomic_DNA"/>
</dbReference>
<feature type="transmembrane region" description="Helical" evidence="2">
    <location>
        <begin position="51"/>
        <end position="70"/>
    </location>
</feature>
<reference evidence="4 5" key="1">
    <citation type="submission" date="2020-02" db="EMBL/GenBank/DDBJ databases">
        <title>Whole-genome analyses of novel actinobacteria.</title>
        <authorList>
            <person name="Sahin N."/>
            <person name="Tatar D."/>
        </authorList>
    </citation>
    <scope>NUCLEOTIDE SEQUENCE [LARGE SCALE GENOMIC DNA]</scope>
    <source>
        <strain evidence="4 5">SB3404</strain>
    </source>
</reference>
<evidence type="ECO:0000256" key="2">
    <source>
        <dbReference type="SAM" id="Phobius"/>
    </source>
</evidence>
<dbReference type="Proteomes" id="UP000477722">
    <property type="component" value="Unassembled WGS sequence"/>
</dbReference>
<protein>
    <submittedName>
        <fullName evidence="4">Phosphatase PAP2 family protein</fullName>
    </submittedName>
</protein>
<feature type="transmembrane region" description="Helical" evidence="2">
    <location>
        <begin position="155"/>
        <end position="176"/>
    </location>
</feature>
<dbReference type="AlphaFoldDB" id="A0A6G4X3K8"/>